<gene>
    <name evidence="1" type="ORF">AZE42_11928</name>
</gene>
<dbReference type="Proteomes" id="UP000183567">
    <property type="component" value="Unassembled WGS sequence"/>
</dbReference>
<evidence type="ECO:0008006" key="3">
    <source>
        <dbReference type="Google" id="ProtNLM"/>
    </source>
</evidence>
<reference evidence="1 2" key="1">
    <citation type="submission" date="2016-03" db="EMBL/GenBank/DDBJ databases">
        <title>Comparative genomics of the ectomycorrhizal sister species Rhizopogon vinicolor and Rhizopogon vesiculosus (Basidiomycota: Boletales) reveals a divergence of the mating type B locus.</title>
        <authorList>
            <person name="Mujic A.B."/>
            <person name="Kuo A."/>
            <person name="Tritt A."/>
            <person name="Lipzen A."/>
            <person name="Chen C."/>
            <person name="Johnson J."/>
            <person name="Sharma A."/>
            <person name="Barry K."/>
            <person name="Grigoriev I.V."/>
            <person name="Spatafora J.W."/>
        </authorList>
    </citation>
    <scope>NUCLEOTIDE SEQUENCE [LARGE SCALE GENOMIC DNA]</scope>
    <source>
        <strain evidence="1 2">AM-OR11-056</strain>
    </source>
</reference>
<protein>
    <recommendedName>
        <fullName evidence="3">HTH CENPB-type domain-containing protein</fullName>
    </recommendedName>
</protein>
<dbReference type="OrthoDB" id="3197907at2759"/>
<dbReference type="AlphaFoldDB" id="A0A1J8QUD8"/>
<dbReference type="EMBL" id="LVVM01004372">
    <property type="protein sequence ID" value="OJA13082.1"/>
    <property type="molecule type" value="Genomic_DNA"/>
</dbReference>
<evidence type="ECO:0000313" key="1">
    <source>
        <dbReference type="EMBL" id="OJA13082.1"/>
    </source>
</evidence>
<keyword evidence="2" id="KW-1185">Reference proteome</keyword>
<organism evidence="1 2">
    <name type="scientific">Rhizopogon vesiculosus</name>
    <dbReference type="NCBI Taxonomy" id="180088"/>
    <lineage>
        <taxon>Eukaryota</taxon>
        <taxon>Fungi</taxon>
        <taxon>Dikarya</taxon>
        <taxon>Basidiomycota</taxon>
        <taxon>Agaricomycotina</taxon>
        <taxon>Agaricomycetes</taxon>
        <taxon>Agaricomycetidae</taxon>
        <taxon>Boletales</taxon>
        <taxon>Suillineae</taxon>
        <taxon>Rhizopogonaceae</taxon>
        <taxon>Rhizopogon</taxon>
    </lineage>
</organism>
<accession>A0A1J8QUD8</accession>
<proteinExistence type="predicted"/>
<sequence length="100" mass="10921">MVYHAKSNAAEKQEKCRGAGKCMADALAAYTAEHYHNKQSMSSFNATKQKLTIAEEQVIVDFAAQSADRGIPLTHKAVKNAANEILRSRLGNDFEPVGVK</sequence>
<name>A0A1J8QUD8_9AGAM</name>
<evidence type="ECO:0000313" key="2">
    <source>
        <dbReference type="Proteomes" id="UP000183567"/>
    </source>
</evidence>
<comment type="caution">
    <text evidence="1">The sequence shown here is derived from an EMBL/GenBank/DDBJ whole genome shotgun (WGS) entry which is preliminary data.</text>
</comment>